<comment type="function">
    <text evidence="11">Transcriptional regulator. Recognizes and binds to the DNA sequence 5'-GCGGGGGCG-3' (GSG). Activates the transcription of target genes whose products are required for mitogenesis and differentiation.</text>
</comment>
<feature type="compositionally biased region" description="Pro residues" evidence="14">
    <location>
        <begin position="342"/>
        <end position="351"/>
    </location>
</feature>
<evidence type="ECO:0000256" key="11">
    <source>
        <dbReference type="ARBA" id="ARBA00058831"/>
    </source>
</evidence>
<comment type="subcellular location">
    <subcellularLocation>
        <location evidence="1">Nucleus</location>
    </subcellularLocation>
</comment>
<protein>
    <recommendedName>
        <fullName evidence="12">Early growth response protein 4</fullName>
    </recommendedName>
</protein>
<evidence type="ECO:0000256" key="6">
    <source>
        <dbReference type="ARBA" id="ARBA00022833"/>
    </source>
</evidence>
<keyword evidence="9" id="KW-0804">Transcription</keyword>
<dbReference type="Pfam" id="PF00096">
    <property type="entry name" value="zf-C2H2"/>
    <property type="match status" value="2"/>
</dbReference>
<keyword evidence="4" id="KW-0677">Repeat</keyword>
<keyword evidence="7" id="KW-0805">Transcription regulation</keyword>
<dbReference type="SUPFAM" id="SSF57667">
    <property type="entry name" value="beta-beta-alpha zinc fingers"/>
    <property type="match status" value="2"/>
</dbReference>
<dbReference type="Gene3D" id="3.30.160.60">
    <property type="entry name" value="Classic Zinc Finger"/>
    <property type="match status" value="3"/>
</dbReference>
<evidence type="ECO:0000256" key="7">
    <source>
        <dbReference type="ARBA" id="ARBA00023015"/>
    </source>
</evidence>
<accession>I3N9H8</accession>
<reference evidence="16" key="2">
    <citation type="submission" date="2025-08" db="UniProtKB">
        <authorList>
            <consortium name="Ensembl"/>
        </authorList>
    </citation>
    <scope>IDENTIFICATION</scope>
</reference>
<dbReference type="PANTHER" id="PTHR23235:SF58">
    <property type="entry name" value="EARLY GROWTH RESPONSE PROTEIN 4"/>
    <property type="match status" value="1"/>
</dbReference>
<dbReference type="GO" id="GO:0008270">
    <property type="term" value="F:zinc ion binding"/>
    <property type="evidence" value="ECO:0007669"/>
    <property type="project" value="UniProtKB-KW"/>
</dbReference>
<dbReference type="PROSITE" id="PS00028">
    <property type="entry name" value="ZINC_FINGER_C2H2_1"/>
    <property type="match status" value="3"/>
</dbReference>
<dbReference type="GeneTree" id="ENSGT00940000162199"/>
<evidence type="ECO:0000313" key="17">
    <source>
        <dbReference type="Proteomes" id="UP000005215"/>
    </source>
</evidence>
<reference evidence="17" key="1">
    <citation type="submission" date="2011-11" db="EMBL/GenBank/DDBJ databases">
        <title>The Draft Genome of Spermophilus tridecemlineatus.</title>
        <authorList>
            <consortium name="The Broad Institute Genome Assembly &amp; Analysis Group"/>
            <consortium name="Computational R&amp;D Group"/>
            <consortium name="and Sequencing Platform"/>
            <person name="Di Palma F."/>
            <person name="Alfoldi J."/>
            <person name="Johnson J."/>
            <person name="Berlin A."/>
            <person name="Gnerre S."/>
            <person name="Jaffe D."/>
            <person name="MacCallum I."/>
            <person name="Young S."/>
            <person name="Walker B.J."/>
            <person name="Lindblad-Toh K."/>
        </authorList>
    </citation>
    <scope>NUCLEOTIDE SEQUENCE [LARGE SCALE GENOMIC DNA]</scope>
</reference>
<evidence type="ECO:0000256" key="5">
    <source>
        <dbReference type="ARBA" id="ARBA00022771"/>
    </source>
</evidence>
<feature type="region of interest" description="Disordered" evidence="14">
    <location>
        <begin position="331"/>
        <end position="359"/>
    </location>
</feature>
<evidence type="ECO:0000256" key="8">
    <source>
        <dbReference type="ARBA" id="ARBA00023125"/>
    </source>
</evidence>
<evidence type="ECO:0000256" key="9">
    <source>
        <dbReference type="ARBA" id="ARBA00023163"/>
    </source>
</evidence>
<keyword evidence="17" id="KW-1185">Reference proteome</keyword>
<dbReference type="InterPro" id="IPR013087">
    <property type="entry name" value="Znf_C2H2_type"/>
</dbReference>
<keyword evidence="6" id="KW-0862">Zinc</keyword>
<evidence type="ECO:0000256" key="2">
    <source>
        <dbReference type="ARBA" id="ARBA00005682"/>
    </source>
</evidence>
<evidence type="ECO:0000256" key="14">
    <source>
        <dbReference type="SAM" id="MobiDB-lite"/>
    </source>
</evidence>
<keyword evidence="5 13" id="KW-0863">Zinc-finger</keyword>
<evidence type="ECO:0000313" key="16">
    <source>
        <dbReference type="Ensembl" id="ENSSTOP00000021024.1"/>
    </source>
</evidence>
<dbReference type="FunFam" id="3.30.160.60:FF:000324">
    <property type="entry name" value="Early growth response protein 4"/>
    <property type="match status" value="1"/>
</dbReference>
<comment type="similarity">
    <text evidence="2">Belongs to the EGR C2H2-type zinc-finger protein family.</text>
</comment>
<evidence type="ECO:0000256" key="4">
    <source>
        <dbReference type="ARBA" id="ARBA00022737"/>
    </source>
</evidence>
<dbReference type="Ensembl" id="ENSSTOT00000020493.1">
    <property type="protein sequence ID" value="ENSSTOP00000021024.1"/>
    <property type="gene ID" value="ENSSTOG00000023961.1"/>
</dbReference>
<feature type="compositionally biased region" description="Gly residues" evidence="14">
    <location>
        <begin position="291"/>
        <end position="303"/>
    </location>
</feature>
<proteinExistence type="inferred from homology"/>
<keyword evidence="8" id="KW-0238">DNA-binding</keyword>
<dbReference type="EMBL" id="AGTP01023963">
    <property type="status" value="NOT_ANNOTATED_CDS"/>
    <property type="molecule type" value="Genomic_DNA"/>
</dbReference>
<reference evidence="16" key="3">
    <citation type="submission" date="2025-09" db="UniProtKB">
        <authorList>
            <consortium name="Ensembl"/>
        </authorList>
    </citation>
    <scope>IDENTIFICATION</scope>
</reference>
<name>I3N9H8_ICTTR</name>
<dbReference type="SMART" id="SM00355">
    <property type="entry name" value="ZnF_C2H2"/>
    <property type="match status" value="3"/>
</dbReference>
<organism evidence="16 17">
    <name type="scientific">Ictidomys tridecemlineatus</name>
    <name type="common">Thirteen-lined ground squirrel</name>
    <name type="synonym">Spermophilus tridecemlineatus</name>
    <dbReference type="NCBI Taxonomy" id="43179"/>
    <lineage>
        <taxon>Eukaryota</taxon>
        <taxon>Metazoa</taxon>
        <taxon>Chordata</taxon>
        <taxon>Craniata</taxon>
        <taxon>Vertebrata</taxon>
        <taxon>Euteleostomi</taxon>
        <taxon>Mammalia</taxon>
        <taxon>Eutheria</taxon>
        <taxon>Euarchontoglires</taxon>
        <taxon>Glires</taxon>
        <taxon>Rodentia</taxon>
        <taxon>Sciuromorpha</taxon>
        <taxon>Sciuridae</taxon>
        <taxon>Xerinae</taxon>
        <taxon>Marmotini</taxon>
        <taxon>Ictidomys</taxon>
    </lineage>
</organism>
<dbReference type="InterPro" id="IPR036236">
    <property type="entry name" value="Znf_C2H2_sf"/>
</dbReference>
<dbReference type="GO" id="GO:0000978">
    <property type="term" value="F:RNA polymerase II cis-regulatory region sequence-specific DNA binding"/>
    <property type="evidence" value="ECO:0007669"/>
    <property type="project" value="TreeGrafter"/>
</dbReference>
<sequence length="484" mass="50484">MLHLSEFSGPDAILVKSSEGCCAEPSTELPRLPARDTPATAGYPGGDFLSWALSNCGAGGDLADSCFLEGPAPTPPPGLSYSGSFFIQAVPEHPHDPEALFNLMSGILGLAPFPGPEAAASRSPLDTPFPAGPDALLPGPPDLYSPDLSAAAFSEAFWEASPSSGAPSQCLYEPQLSPPDVKPGLRAPPASPALDAASAFKGPYAPWELLSVGAPGNCGSQGGYQAAPEARFPSLGTKIEDLLSISCPAELPASTTNRLYSTGAYDAFPLAPGDLGDGAEGLPGLLTPPSGEGGSSGGDGGEFLAGTQPQLSPLGLRSTATADFPKPLVADIPGSSGVTAPPVQPPAPFPPAKARRKGRRGGKCSARCFCPRPHAKAFACPVESCVRSFARSDELNRHLRIHTGHKPFQCRICLRNFSRSDHLTTHVRTHTGEKPFACDVCGRRFARSDEKKRHSKVHLKQKARAEERLKGLGFYSLGLSFAAM</sequence>
<keyword evidence="10" id="KW-0539">Nucleus</keyword>
<dbReference type="FunCoup" id="I3N9H8">
    <property type="interactions" value="9"/>
</dbReference>
<feature type="domain" description="C2H2-type" evidence="15">
    <location>
        <begin position="408"/>
        <end position="435"/>
    </location>
</feature>
<dbReference type="AlphaFoldDB" id="I3N9H8"/>
<gene>
    <name evidence="16" type="primary">EGR4</name>
</gene>
<dbReference type="FunFam" id="3.30.160.60:FF:001289">
    <property type="entry name" value="Zinc finger protein 574"/>
    <property type="match status" value="1"/>
</dbReference>
<evidence type="ECO:0000256" key="1">
    <source>
        <dbReference type="ARBA" id="ARBA00004123"/>
    </source>
</evidence>
<feature type="domain" description="C2H2-type" evidence="15">
    <location>
        <begin position="436"/>
        <end position="463"/>
    </location>
</feature>
<evidence type="ECO:0000256" key="10">
    <source>
        <dbReference type="ARBA" id="ARBA00023242"/>
    </source>
</evidence>
<evidence type="ECO:0000256" key="13">
    <source>
        <dbReference type="PROSITE-ProRule" id="PRU00042"/>
    </source>
</evidence>
<dbReference type="eggNOG" id="KOG1721">
    <property type="taxonomic scope" value="Eukaryota"/>
</dbReference>
<dbReference type="InParanoid" id="I3N9H8"/>
<feature type="region of interest" description="Disordered" evidence="14">
    <location>
        <begin position="279"/>
        <end position="318"/>
    </location>
</feature>
<dbReference type="GO" id="GO:0005634">
    <property type="term" value="C:nucleus"/>
    <property type="evidence" value="ECO:0007669"/>
    <property type="project" value="UniProtKB-SubCell"/>
</dbReference>
<feature type="domain" description="C2H2-type" evidence="15">
    <location>
        <begin position="378"/>
        <end position="407"/>
    </location>
</feature>
<dbReference type="Proteomes" id="UP000005215">
    <property type="component" value="Unassembled WGS sequence"/>
</dbReference>
<dbReference type="HOGENOM" id="CLU_044356_0_0_1"/>
<feature type="region of interest" description="Disordered" evidence="14">
    <location>
        <begin position="164"/>
        <end position="190"/>
    </location>
</feature>
<dbReference type="GO" id="GO:0000981">
    <property type="term" value="F:DNA-binding transcription factor activity, RNA polymerase II-specific"/>
    <property type="evidence" value="ECO:0007669"/>
    <property type="project" value="TreeGrafter"/>
</dbReference>
<evidence type="ECO:0000256" key="12">
    <source>
        <dbReference type="ARBA" id="ARBA00070723"/>
    </source>
</evidence>
<evidence type="ECO:0000256" key="3">
    <source>
        <dbReference type="ARBA" id="ARBA00022723"/>
    </source>
</evidence>
<dbReference type="FunFam" id="3.30.160.60:FF:000419">
    <property type="entry name" value="Early growth response protein 4"/>
    <property type="match status" value="1"/>
</dbReference>
<dbReference type="STRING" id="43179.ENSSTOP00000021024"/>
<keyword evidence="3" id="KW-0479">Metal-binding</keyword>
<dbReference type="PROSITE" id="PS50157">
    <property type="entry name" value="ZINC_FINGER_C2H2_2"/>
    <property type="match status" value="3"/>
</dbReference>
<dbReference type="PANTHER" id="PTHR23235">
    <property type="entry name" value="KRUEPPEL-LIKE TRANSCRIPTION FACTOR"/>
    <property type="match status" value="1"/>
</dbReference>
<evidence type="ECO:0000259" key="15">
    <source>
        <dbReference type="PROSITE" id="PS50157"/>
    </source>
</evidence>
<dbReference type="OMA" id="LYKWGGC"/>